<name>A0AAW1QIV1_9CHLO</name>
<dbReference type="Proteomes" id="UP001445335">
    <property type="component" value="Unassembled WGS sequence"/>
</dbReference>
<dbReference type="AlphaFoldDB" id="A0AAW1QIV1"/>
<protein>
    <recommendedName>
        <fullName evidence="1">MEKHLA domain-containing protein</fullName>
    </recommendedName>
</protein>
<proteinExistence type="predicted"/>
<feature type="domain" description="MEKHLA" evidence="1">
    <location>
        <begin position="85"/>
        <end position="225"/>
    </location>
</feature>
<dbReference type="InterPro" id="IPR035965">
    <property type="entry name" value="PAS-like_dom_sf"/>
</dbReference>
<dbReference type="SUPFAM" id="SSF55785">
    <property type="entry name" value="PYP-like sensor domain (PAS domain)"/>
    <property type="match status" value="1"/>
</dbReference>
<organism evidence="2 3">
    <name type="scientific">Elliptochloris bilobata</name>
    <dbReference type="NCBI Taxonomy" id="381761"/>
    <lineage>
        <taxon>Eukaryota</taxon>
        <taxon>Viridiplantae</taxon>
        <taxon>Chlorophyta</taxon>
        <taxon>core chlorophytes</taxon>
        <taxon>Trebouxiophyceae</taxon>
        <taxon>Trebouxiophyceae incertae sedis</taxon>
        <taxon>Elliptochloris clade</taxon>
        <taxon>Elliptochloris</taxon>
    </lineage>
</organism>
<comment type="caution">
    <text evidence="2">The sequence shown here is derived from an EMBL/GenBank/DDBJ whole genome shotgun (WGS) entry which is preliminary data.</text>
</comment>
<evidence type="ECO:0000313" key="2">
    <source>
        <dbReference type="EMBL" id="KAK9821324.1"/>
    </source>
</evidence>
<gene>
    <name evidence="2" type="ORF">WJX81_003581</name>
</gene>
<keyword evidence="3" id="KW-1185">Reference proteome</keyword>
<evidence type="ECO:0000313" key="3">
    <source>
        <dbReference type="Proteomes" id="UP001445335"/>
    </source>
</evidence>
<accession>A0AAW1QIV1</accession>
<dbReference type="EMBL" id="JALJOU010000103">
    <property type="protein sequence ID" value="KAK9821324.1"/>
    <property type="molecule type" value="Genomic_DNA"/>
</dbReference>
<dbReference type="InterPro" id="IPR013978">
    <property type="entry name" value="MEKHLA"/>
</dbReference>
<sequence>MVRQALLGGAHLTVQRPRCRCRDPVASAWATPSGATQGRKALGVFAARKGGGKKAGGQKKGPGSLMGAPAKLPYQDTPVIMQNLLMVESYRRKVGGYILEDVELADAARALWEAPFAVLAHDKFLSPEPSFTYANKVALELFEATWEEIIGTPSRRSAEEEAPAQEERNGILEAAADKGYVSGITGWRRSLKGTRFQIRDGVLFNIEAPTGQKVGQAAVFRHWAFEDGREGGPDSGAAQVEAGPPSEAEIVAAEEGIAEQAALVRVLKEEHGLPNDDPDVADAVGTLLRRKAKLQDLKDRAAVTAGDAAAAEAEAQAAAS</sequence>
<evidence type="ECO:0000259" key="1">
    <source>
        <dbReference type="Pfam" id="PF08670"/>
    </source>
</evidence>
<reference evidence="2 3" key="1">
    <citation type="journal article" date="2024" name="Nat. Commun.">
        <title>Phylogenomics reveals the evolutionary origins of lichenization in chlorophyte algae.</title>
        <authorList>
            <person name="Puginier C."/>
            <person name="Libourel C."/>
            <person name="Otte J."/>
            <person name="Skaloud P."/>
            <person name="Haon M."/>
            <person name="Grisel S."/>
            <person name="Petersen M."/>
            <person name="Berrin J.G."/>
            <person name="Delaux P.M."/>
            <person name="Dal Grande F."/>
            <person name="Keller J."/>
        </authorList>
    </citation>
    <scope>NUCLEOTIDE SEQUENCE [LARGE SCALE GENOMIC DNA]</scope>
    <source>
        <strain evidence="2 3">SAG 245.80</strain>
    </source>
</reference>
<dbReference type="Pfam" id="PF08670">
    <property type="entry name" value="MEKHLA"/>
    <property type="match status" value="1"/>
</dbReference>